<reference evidence="8 9" key="1">
    <citation type="journal article" date="2017" name="Curr. Biol.">
        <title>The Evolution of Venom by Co-option of Single-Copy Genes.</title>
        <authorList>
            <person name="Martinson E.O."/>
            <person name="Mrinalini"/>
            <person name="Kelkar Y.D."/>
            <person name="Chang C.H."/>
            <person name="Werren J.H."/>
        </authorList>
    </citation>
    <scope>NUCLEOTIDE SEQUENCE [LARGE SCALE GENOMIC DNA]</scope>
    <source>
        <strain evidence="8 9">Alberta</strain>
        <tissue evidence="8">Whole body</tissue>
    </source>
</reference>
<organism evidence="8 9">
    <name type="scientific">Trichomalopsis sarcophagae</name>
    <dbReference type="NCBI Taxonomy" id="543379"/>
    <lineage>
        <taxon>Eukaryota</taxon>
        <taxon>Metazoa</taxon>
        <taxon>Ecdysozoa</taxon>
        <taxon>Arthropoda</taxon>
        <taxon>Hexapoda</taxon>
        <taxon>Insecta</taxon>
        <taxon>Pterygota</taxon>
        <taxon>Neoptera</taxon>
        <taxon>Endopterygota</taxon>
        <taxon>Hymenoptera</taxon>
        <taxon>Apocrita</taxon>
        <taxon>Proctotrupomorpha</taxon>
        <taxon>Chalcidoidea</taxon>
        <taxon>Pteromalidae</taxon>
        <taxon>Pteromalinae</taxon>
        <taxon>Trichomalopsis</taxon>
    </lineage>
</organism>
<evidence type="ECO:0008006" key="10">
    <source>
        <dbReference type="Google" id="ProtNLM"/>
    </source>
</evidence>
<comment type="similarity">
    <text evidence="1">Belongs to the peptidase C1 family.</text>
</comment>
<evidence type="ECO:0000256" key="1">
    <source>
        <dbReference type="ARBA" id="ARBA00008455"/>
    </source>
</evidence>
<protein>
    <recommendedName>
        <fullName evidence="10">Cathepsin L</fullName>
    </recommendedName>
</protein>
<dbReference type="GO" id="GO:0006508">
    <property type="term" value="P:proteolysis"/>
    <property type="evidence" value="ECO:0007669"/>
    <property type="project" value="UniProtKB-KW"/>
</dbReference>
<evidence type="ECO:0000256" key="2">
    <source>
        <dbReference type="ARBA" id="ARBA00022670"/>
    </source>
</evidence>
<keyword evidence="9" id="KW-1185">Reference proteome</keyword>
<dbReference type="InterPro" id="IPR025661">
    <property type="entry name" value="Pept_asp_AS"/>
</dbReference>
<accession>A0A232F5H2</accession>
<keyword evidence="5" id="KW-1015">Disulfide bond</keyword>
<name>A0A232F5H2_9HYME</name>
<evidence type="ECO:0000256" key="5">
    <source>
        <dbReference type="ARBA" id="ARBA00023157"/>
    </source>
</evidence>
<dbReference type="InterPro" id="IPR013128">
    <property type="entry name" value="Peptidase_C1A"/>
</dbReference>
<feature type="domain" description="Cathepsin propeptide inhibitor" evidence="7">
    <location>
        <begin position="65"/>
        <end position="125"/>
    </location>
</feature>
<gene>
    <name evidence="8" type="ORF">TSAR_014402</name>
</gene>
<dbReference type="SMART" id="SM00645">
    <property type="entry name" value="Pept_C1"/>
    <property type="match status" value="1"/>
</dbReference>
<keyword evidence="4" id="KW-0788">Thiol protease</keyword>
<dbReference type="Gene3D" id="3.90.70.10">
    <property type="entry name" value="Cysteine proteinases"/>
    <property type="match status" value="1"/>
</dbReference>
<evidence type="ECO:0000313" key="8">
    <source>
        <dbReference type="EMBL" id="OXU25713.1"/>
    </source>
</evidence>
<dbReference type="SUPFAM" id="SSF54001">
    <property type="entry name" value="Cysteine proteinases"/>
    <property type="match status" value="1"/>
</dbReference>
<evidence type="ECO:0000313" key="9">
    <source>
        <dbReference type="Proteomes" id="UP000215335"/>
    </source>
</evidence>
<dbReference type="SMART" id="SM00848">
    <property type="entry name" value="Inhibitor_I29"/>
    <property type="match status" value="1"/>
</dbReference>
<sequence>MYNSCIHLSLHGHWTRFSEYKERMSYIAMTRGIAGVLVLLLLILDCARSAPSAANNRSFVEDDDWAAFKLRYKKNYNGDVEENFRRSVFHENQRKIAEHNQKHDLGLFTYKVRINQFGDMMFEEYKNYMHAANNTITQLKRIPRGEEFIKPKSAEDVPEHVDWRQRGAVTPVRDQGLTCGSCWAFSAAGALEAQYFKKTGVLTALSAQNLIDCTMEYGNLGCGGGSAALSFQFVVDHKGLEPEANYSYEARTKECPYNTSDDEDEQLEASFIYVNGGDETTLKVAVATVGPFSAAIDGSHDTFRFYSEGVYYQPECNEDDLDHAVLIVGYGTDNRTGQDFWLVKNSWGETWGEGGYFKVARNRRNHCGIAAAAVYPIN</sequence>
<evidence type="ECO:0000259" key="6">
    <source>
        <dbReference type="SMART" id="SM00645"/>
    </source>
</evidence>
<dbReference type="PANTHER" id="PTHR12411">
    <property type="entry name" value="CYSTEINE PROTEASE FAMILY C1-RELATED"/>
    <property type="match status" value="1"/>
</dbReference>
<dbReference type="InterPro" id="IPR038765">
    <property type="entry name" value="Papain-like_cys_pep_sf"/>
</dbReference>
<dbReference type="Proteomes" id="UP000215335">
    <property type="component" value="Unassembled WGS sequence"/>
</dbReference>
<evidence type="ECO:0000256" key="4">
    <source>
        <dbReference type="ARBA" id="ARBA00022807"/>
    </source>
</evidence>
<dbReference type="PROSITE" id="PS00639">
    <property type="entry name" value="THIOL_PROTEASE_HIS"/>
    <property type="match status" value="1"/>
</dbReference>
<dbReference type="CDD" id="cd02248">
    <property type="entry name" value="Peptidase_C1A"/>
    <property type="match status" value="1"/>
</dbReference>
<keyword evidence="2" id="KW-0645">Protease</keyword>
<dbReference type="Pfam" id="PF08246">
    <property type="entry name" value="Inhibitor_I29"/>
    <property type="match status" value="1"/>
</dbReference>
<evidence type="ECO:0000256" key="3">
    <source>
        <dbReference type="ARBA" id="ARBA00022801"/>
    </source>
</evidence>
<dbReference type="FunFam" id="3.90.70.10:FF:000006">
    <property type="entry name" value="Cathepsin S"/>
    <property type="match status" value="1"/>
</dbReference>
<dbReference type="PROSITE" id="PS00640">
    <property type="entry name" value="THIOL_PROTEASE_ASN"/>
    <property type="match status" value="1"/>
</dbReference>
<dbReference type="GO" id="GO:0008234">
    <property type="term" value="F:cysteine-type peptidase activity"/>
    <property type="evidence" value="ECO:0007669"/>
    <property type="project" value="UniProtKB-KW"/>
</dbReference>
<dbReference type="Pfam" id="PF00112">
    <property type="entry name" value="Peptidase_C1"/>
    <property type="match status" value="1"/>
</dbReference>
<proteinExistence type="inferred from homology"/>
<dbReference type="InterPro" id="IPR013201">
    <property type="entry name" value="Prot_inhib_I29"/>
</dbReference>
<dbReference type="STRING" id="543379.A0A232F5H2"/>
<keyword evidence="3" id="KW-0378">Hydrolase</keyword>
<comment type="caution">
    <text evidence="8">The sequence shown here is derived from an EMBL/GenBank/DDBJ whole genome shotgun (WGS) entry which is preliminary data.</text>
</comment>
<dbReference type="OrthoDB" id="65740at2759"/>
<dbReference type="InterPro" id="IPR039417">
    <property type="entry name" value="Peptidase_C1A_papain-like"/>
</dbReference>
<dbReference type="InterPro" id="IPR000668">
    <property type="entry name" value="Peptidase_C1A_C"/>
</dbReference>
<feature type="domain" description="Peptidase C1A papain C-terminal" evidence="6">
    <location>
        <begin position="157"/>
        <end position="377"/>
    </location>
</feature>
<dbReference type="PRINTS" id="PR00705">
    <property type="entry name" value="PAPAIN"/>
</dbReference>
<dbReference type="AlphaFoldDB" id="A0A232F5H2"/>
<dbReference type="EMBL" id="NNAY01000962">
    <property type="protein sequence ID" value="OXU25713.1"/>
    <property type="molecule type" value="Genomic_DNA"/>
</dbReference>
<evidence type="ECO:0000259" key="7">
    <source>
        <dbReference type="SMART" id="SM00848"/>
    </source>
</evidence>
<dbReference type="InterPro" id="IPR025660">
    <property type="entry name" value="Pept_his_AS"/>
</dbReference>